<dbReference type="InterPro" id="IPR025965">
    <property type="entry name" value="FlgD/Vpr_Ig-like"/>
</dbReference>
<feature type="domain" description="FlgD/Vpr Ig-like" evidence="2">
    <location>
        <begin position="682"/>
        <end position="738"/>
    </location>
</feature>
<gene>
    <name evidence="3" type="ORF">ENR23_02100</name>
</gene>
<feature type="chain" id="PRO_5032395536" description="FlgD/Vpr Ig-like domain-containing protein" evidence="1">
    <location>
        <begin position="27"/>
        <end position="750"/>
    </location>
</feature>
<protein>
    <recommendedName>
        <fullName evidence="2">FlgD/Vpr Ig-like domain-containing protein</fullName>
    </recommendedName>
</protein>
<dbReference type="EMBL" id="DSQF01000003">
    <property type="protein sequence ID" value="HGZ42214.1"/>
    <property type="molecule type" value="Genomic_DNA"/>
</dbReference>
<dbReference type="InterPro" id="IPR015943">
    <property type="entry name" value="WD40/YVTN_repeat-like_dom_sf"/>
</dbReference>
<dbReference type="InterPro" id="IPR011110">
    <property type="entry name" value="Reg_prop"/>
</dbReference>
<dbReference type="Gene3D" id="2.60.40.4070">
    <property type="match status" value="1"/>
</dbReference>
<evidence type="ECO:0000313" key="3">
    <source>
        <dbReference type="EMBL" id="HGZ42214.1"/>
    </source>
</evidence>
<keyword evidence="1" id="KW-0732">Signal</keyword>
<dbReference type="Pfam" id="PF13860">
    <property type="entry name" value="FlgD_ig"/>
    <property type="match status" value="1"/>
</dbReference>
<organism evidence="3">
    <name type="scientific">Eiseniibacteriota bacterium</name>
    <dbReference type="NCBI Taxonomy" id="2212470"/>
    <lineage>
        <taxon>Bacteria</taxon>
        <taxon>Candidatus Eiseniibacteriota</taxon>
    </lineage>
</organism>
<proteinExistence type="predicted"/>
<dbReference type="SUPFAM" id="SSF63829">
    <property type="entry name" value="Calcium-dependent phosphotriesterase"/>
    <property type="match status" value="2"/>
</dbReference>
<accession>A0A832I231</accession>
<evidence type="ECO:0000256" key="1">
    <source>
        <dbReference type="SAM" id="SignalP"/>
    </source>
</evidence>
<dbReference type="AlphaFoldDB" id="A0A832I231"/>
<sequence>MTQRTARALAALLALGPLASAPAARAAGAWETYFKPYAWNDLLVVGDTLWAATGEAGLLRLDLPQGRFSSATRAPGGLASNDLSVLARDRSGRLWVGTNGAGLARLDPDGTWGLLNRFDGLRSDTITALRAVGDTLWIGGTRGLAFWNGREIVGTLPDGFNPSPFRSDWITGVLQAGDSLWVATLDGVYVRRLSTGDWTTGSPGIPLGTPFRGLERRGDTLYSVAGSGFVAQRPLGPGGWAIIGSEDPAFGPAFRIGRVHRMSGDGGTIIASTSSGLWRWLGNGWVQEFSGFASTGEPQATFSTATDAAGGVWAADAGGVRHRPASGPNAAYAPDSPPGNFVLNLALEGSRLYVSTLDEGVGRLDARGWRVWPDVDCVAGCDTTFRLPRYSFALLVDSRGRKWFGQWQVGIEVLEDDLVPPRVTHHRYDGPLTLRTNAWAAAEDSSGSPGGGIWFGMDTPALGSIDPLGLVYYTPDGRDSLNLRPDSLPAMRGNKVHGLAVDRGGRVWVGYTGQGLQFFNWQPGQPVTFVTVPGTENFDVQSIVAHGDSIWVMTTRDVRLYNRANAAFRDSVLLPAEPASLAVRPMDVAPDGTVYVGTTAGLRVIRAGGAVEDWSAANSPLAGNQVQAIAVDRTSGVVWIGTASGLNRWDPSYVPPPPPPPARFAFRLYPNPAPLSAIGASLRIDSNAARVSGSVHDVTGRVVRRFDVSGVRPVLWDGRDADGRVVRPGLYFVRVQAGDQRGVARVALVR</sequence>
<dbReference type="Gene3D" id="2.130.10.10">
    <property type="entry name" value="YVTN repeat-like/Quinoprotein amine dehydrogenase"/>
    <property type="match status" value="3"/>
</dbReference>
<dbReference type="Pfam" id="PF07494">
    <property type="entry name" value="Reg_prop"/>
    <property type="match status" value="1"/>
</dbReference>
<feature type="signal peptide" evidence="1">
    <location>
        <begin position="1"/>
        <end position="26"/>
    </location>
</feature>
<name>A0A832I231_UNCEI</name>
<evidence type="ECO:0000259" key="2">
    <source>
        <dbReference type="Pfam" id="PF13860"/>
    </source>
</evidence>
<reference evidence="3" key="1">
    <citation type="journal article" date="2020" name="mSystems">
        <title>Genome- and Community-Level Interaction Insights into Carbon Utilization and Element Cycling Functions of Hydrothermarchaeota in Hydrothermal Sediment.</title>
        <authorList>
            <person name="Zhou Z."/>
            <person name="Liu Y."/>
            <person name="Xu W."/>
            <person name="Pan J."/>
            <person name="Luo Z.H."/>
            <person name="Li M."/>
        </authorList>
    </citation>
    <scope>NUCLEOTIDE SEQUENCE [LARGE SCALE GENOMIC DNA]</scope>
    <source>
        <strain evidence="3">SpSt-381</strain>
    </source>
</reference>
<comment type="caution">
    <text evidence="3">The sequence shown here is derived from an EMBL/GenBank/DDBJ whole genome shotgun (WGS) entry which is preliminary data.</text>
</comment>